<dbReference type="EMBL" id="BPLR01000886">
    <property type="protein sequence ID" value="GIY98123.1"/>
    <property type="molecule type" value="Genomic_DNA"/>
</dbReference>
<dbReference type="InterPro" id="IPR036388">
    <property type="entry name" value="WH-like_DNA-bd_sf"/>
</dbReference>
<dbReference type="InterPro" id="IPR016158">
    <property type="entry name" value="Cullin_homology"/>
</dbReference>
<dbReference type="InterPro" id="IPR036390">
    <property type="entry name" value="WH_DNA-bd_sf"/>
</dbReference>
<gene>
    <name evidence="8" type="primary">ANAPC2</name>
    <name evidence="8" type="ORF">CEXT_551251</name>
</gene>
<dbReference type="Pfam" id="PF26557">
    <property type="entry name" value="Cullin_AB"/>
    <property type="match status" value="1"/>
</dbReference>
<evidence type="ECO:0000256" key="3">
    <source>
        <dbReference type="ARBA" id="ARBA00022776"/>
    </source>
</evidence>
<dbReference type="Proteomes" id="UP001054945">
    <property type="component" value="Unassembled WGS sequence"/>
</dbReference>
<dbReference type="GO" id="GO:0006511">
    <property type="term" value="P:ubiquitin-dependent protein catabolic process"/>
    <property type="evidence" value="ECO:0007669"/>
    <property type="project" value="InterPro"/>
</dbReference>
<evidence type="ECO:0000313" key="8">
    <source>
        <dbReference type="EMBL" id="GIY98123.1"/>
    </source>
</evidence>
<keyword evidence="9" id="KW-1185">Reference proteome</keyword>
<dbReference type="InterPro" id="IPR057975">
    <property type="entry name" value="TPR_ANAPC2"/>
</dbReference>
<name>A0AAV4XUW0_CAEEX</name>
<comment type="similarity">
    <text evidence="6">Belongs to the cullin family.</text>
</comment>
<evidence type="ECO:0000313" key="9">
    <source>
        <dbReference type="Proteomes" id="UP001054945"/>
    </source>
</evidence>
<keyword evidence="2" id="KW-0132">Cell division</keyword>
<dbReference type="GO" id="GO:0070979">
    <property type="term" value="P:protein K11-linked ubiquitination"/>
    <property type="evidence" value="ECO:0007669"/>
    <property type="project" value="TreeGrafter"/>
</dbReference>
<dbReference type="GO" id="GO:0007091">
    <property type="term" value="P:metaphase/anaphase transition of mitotic cell cycle"/>
    <property type="evidence" value="ECO:0007669"/>
    <property type="project" value="TreeGrafter"/>
</dbReference>
<comment type="caution">
    <text evidence="8">The sequence shown here is derived from an EMBL/GenBank/DDBJ whole genome shotgun (WGS) entry which is preliminary data.</text>
</comment>
<dbReference type="AlphaFoldDB" id="A0AAV4XUW0"/>
<dbReference type="InterPro" id="IPR059120">
    <property type="entry name" value="Cullin-like_AB"/>
</dbReference>
<accession>A0AAV4XUW0</accession>
<reference evidence="8 9" key="1">
    <citation type="submission" date="2021-06" db="EMBL/GenBank/DDBJ databases">
        <title>Caerostris extrusa draft genome.</title>
        <authorList>
            <person name="Kono N."/>
            <person name="Arakawa K."/>
        </authorList>
    </citation>
    <scope>NUCLEOTIDE SEQUENCE [LARGE SCALE GENOMIC DNA]</scope>
</reference>
<evidence type="ECO:0000256" key="4">
    <source>
        <dbReference type="ARBA" id="ARBA00022786"/>
    </source>
</evidence>
<dbReference type="Pfam" id="PF25773">
    <property type="entry name" value="TPR_ANAPC2"/>
    <property type="match status" value="1"/>
</dbReference>
<sequence length="715" mass="83186">MDLNAAWNVITKTIRRNETELTELPTQEEFVSAVSVLHHNGMAHIIKEWFFATFQDDMHNFIIPKFWECFKNCEEGIFWKFPCALNFLYNQFQTYLPAIEEIQRLQDKLKEQLYNLPLDAQSSLKNANVSLKEELFSIARCLLFAKWPVDFRAVLVEFFSLSFKSYQGRLQNLKKSEPFSSCSFCDNIDSCCCQRCLSAFYDVTQNLVGDVPINVAQDVVETYVHDYCKGNFEVPLLEDLRSWLGKIVLSWLSSFCYNKNVANQGISIEEHKARLLNILYEAFAEVRMEQVFDIIIEFPESQAALEDLKEVLEITNLRSKLISSLKFSLENRLLHPGVNTSDILTAYISAIKALRVLDSTGVVLQVVSEPVCRYLRSRDDTVRCIIFSLREDNCGELACELLNGVSVKLEDIYKNEEEGDNWEKWSPDPVDADPEKELRYLEMLKLRFDESQLHYCEVMLKDIADSKRLNAHLNSGEVKTYEQGDFPINTMILSAQFWPTFKEEKFKLPEYMWQNLEKYTKAYETIKGNRSLTWKAHLGLVDVEIELKEKTLNMSVSPIQATILWHFQEKPRWSVSDLSSKMQIQPSALRRKITFWQNHGLLFEMESDVFVLIEDETEQPEVVMIEEEVESVTASSQDKKEEELQTFWSFIVGMLTNMESLPLERIHSMLRMFAVPGTSPHECSIQDMKQFLEKKVRDRKLVYTAGMFKLPKFDS</sequence>
<keyword evidence="4" id="KW-0833">Ubl conjugation pathway</keyword>
<organism evidence="8 9">
    <name type="scientific">Caerostris extrusa</name>
    <name type="common">Bark spider</name>
    <name type="synonym">Caerostris bankana</name>
    <dbReference type="NCBI Taxonomy" id="172846"/>
    <lineage>
        <taxon>Eukaryota</taxon>
        <taxon>Metazoa</taxon>
        <taxon>Ecdysozoa</taxon>
        <taxon>Arthropoda</taxon>
        <taxon>Chelicerata</taxon>
        <taxon>Arachnida</taxon>
        <taxon>Araneae</taxon>
        <taxon>Araneomorphae</taxon>
        <taxon>Entelegynae</taxon>
        <taxon>Araneoidea</taxon>
        <taxon>Araneidae</taxon>
        <taxon>Caerostris</taxon>
    </lineage>
</organism>
<keyword evidence="3" id="KW-0498">Mitosis</keyword>
<dbReference type="Pfam" id="PF08672">
    <property type="entry name" value="ANAPC2"/>
    <property type="match status" value="1"/>
</dbReference>
<evidence type="ECO:0000256" key="1">
    <source>
        <dbReference type="ARBA" id="ARBA00016068"/>
    </source>
</evidence>
<dbReference type="Gene3D" id="1.10.10.10">
    <property type="entry name" value="Winged helix-like DNA-binding domain superfamily/Winged helix DNA-binding domain"/>
    <property type="match status" value="1"/>
</dbReference>
<dbReference type="SUPFAM" id="SSF46785">
    <property type="entry name" value="Winged helix' DNA-binding domain"/>
    <property type="match status" value="1"/>
</dbReference>
<feature type="domain" description="Cullin family profile" evidence="7">
    <location>
        <begin position="430"/>
        <end position="597"/>
    </location>
</feature>
<protein>
    <recommendedName>
        <fullName evidence="1">Anaphase-promoting complex subunit 2</fullName>
    </recommendedName>
</protein>
<dbReference type="InterPro" id="IPR044554">
    <property type="entry name" value="ANAPC2"/>
</dbReference>
<dbReference type="GO" id="GO:0031625">
    <property type="term" value="F:ubiquitin protein ligase binding"/>
    <property type="evidence" value="ECO:0007669"/>
    <property type="project" value="InterPro"/>
</dbReference>
<dbReference type="SMART" id="SM00182">
    <property type="entry name" value="CULLIN"/>
    <property type="match status" value="1"/>
</dbReference>
<dbReference type="InterPro" id="IPR014786">
    <property type="entry name" value="ANAPC2_C"/>
</dbReference>
<dbReference type="SMART" id="SM01013">
    <property type="entry name" value="APC2"/>
    <property type="match status" value="1"/>
</dbReference>
<proteinExistence type="inferred from homology"/>
<dbReference type="PROSITE" id="PS50069">
    <property type="entry name" value="CULLIN_2"/>
    <property type="match status" value="1"/>
</dbReference>
<evidence type="ECO:0000256" key="5">
    <source>
        <dbReference type="ARBA" id="ARBA00023306"/>
    </source>
</evidence>
<keyword evidence="5" id="KW-0131">Cell cycle</keyword>
<dbReference type="Gene3D" id="3.30.230.130">
    <property type="entry name" value="Cullin, Chain C, Domain 2"/>
    <property type="match status" value="1"/>
</dbReference>
<dbReference type="PANTHER" id="PTHR45957:SF1">
    <property type="entry name" value="ANAPHASE-PROMOTING COMPLEX SUBUNIT 2"/>
    <property type="match status" value="1"/>
</dbReference>
<evidence type="ECO:0000259" key="7">
    <source>
        <dbReference type="PROSITE" id="PS50069"/>
    </source>
</evidence>
<dbReference type="GO" id="GO:0005680">
    <property type="term" value="C:anaphase-promoting complex"/>
    <property type="evidence" value="ECO:0007669"/>
    <property type="project" value="TreeGrafter"/>
</dbReference>
<evidence type="ECO:0000256" key="2">
    <source>
        <dbReference type="ARBA" id="ARBA00022618"/>
    </source>
</evidence>
<dbReference type="GO" id="GO:0051301">
    <property type="term" value="P:cell division"/>
    <property type="evidence" value="ECO:0007669"/>
    <property type="project" value="UniProtKB-KW"/>
</dbReference>
<evidence type="ECO:0000256" key="6">
    <source>
        <dbReference type="PROSITE-ProRule" id="PRU00330"/>
    </source>
</evidence>
<dbReference type="PANTHER" id="PTHR45957">
    <property type="entry name" value="ANAPHASE-PROMOTING COMPLEX SUBUNIT 2"/>
    <property type="match status" value="1"/>
</dbReference>
<dbReference type="InterPro" id="IPR036317">
    <property type="entry name" value="Cullin_homology_sf"/>
</dbReference>
<dbReference type="SUPFAM" id="SSF75632">
    <property type="entry name" value="Cullin homology domain"/>
    <property type="match status" value="1"/>
</dbReference>